<dbReference type="AlphaFoldDB" id="A0A919L2K8"/>
<evidence type="ECO:0000313" key="2">
    <source>
        <dbReference type="Proteomes" id="UP000603227"/>
    </source>
</evidence>
<gene>
    <name evidence="1" type="ORF">GCM10017771_02010</name>
</gene>
<evidence type="ECO:0008006" key="3">
    <source>
        <dbReference type="Google" id="ProtNLM"/>
    </source>
</evidence>
<sequence>MLEVLDVVEQLDLSAFEDRYRADRQGGAAYPPASLVALLLYCYSKGVAPPAVSSRPAGMTWVAGCRVITANRRVDHSTVARPCYGSDMTDAEWVVVRAALPAEPIVCSPR</sequence>
<reference evidence="1" key="2">
    <citation type="submission" date="2020-09" db="EMBL/GenBank/DDBJ databases">
        <authorList>
            <person name="Sun Q."/>
            <person name="Zhou Y."/>
        </authorList>
    </citation>
    <scope>NUCLEOTIDE SEQUENCE</scope>
    <source>
        <strain evidence="1">CGMCC 4.7403</strain>
    </source>
</reference>
<comment type="caution">
    <text evidence="1">The sequence shown here is derived from an EMBL/GenBank/DDBJ whole genome shotgun (WGS) entry which is preliminary data.</text>
</comment>
<evidence type="ECO:0000313" key="1">
    <source>
        <dbReference type="EMBL" id="GHH81084.1"/>
    </source>
</evidence>
<reference evidence="1" key="1">
    <citation type="journal article" date="2014" name="Int. J. Syst. Evol. Microbiol.">
        <title>Complete genome sequence of Corynebacterium casei LMG S-19264T (=DSM 44701T), isolated from a smear-ripened cheese.</title>
        <authorList>
            <consortium name="US DOE Joint Genome Institute (JGI-PGF)"/>
            <person name="Walter F."/>
            <person name="Albersmeier A."/>
            <person name="Kalinowski J."/>
            <person name="Ruckert C."/>
        </authorList>
    </citation>
    <scope>NUCLEOTIDE SEQUENCE</scope>
    <source>
        <strain evidence="1">CGMCC 4.7403</strain>
    </source>
</reference>
<organism evidence="1 2">
    <name type="scientific">Streptomyces capitiformicae</name>
    <dbReference type="NCBI Taxonomy" id="2014920"/>
    <lineage>
        <taxon>Bacteria</taxon>
        <taxon>Bacillati</taxon>
        <taxon>Actinomycetota</taxon>
        <taxon>Actinomycetes</taxon>
        <taxon>Kitasatosporales</taxon>
        <taxon>Streptomycetaceae</taxon>
        <taxon>Streptomyces</taxon>
    </lineage>
</organism>
<name>A0A919L2K8_9ACTN</name>
<accession>A0A919L2K8</accession>
<dbReference type="Proteomes" id="UP000603227">
    <property type="component" value="Unassembled WGS sequence"/>
</dbReference>
<dbReference type="EMBL" id="BNAT01000001">
    <property type="protein sequence ID" value="GHH81084.1"/>
    <property type="molecule type" value="Genomic_DNA"/>
</dbReference>
<keyword evidence="2" id="KW-1185">Reference proteome</keyword>
<protein>
    <recommendedName>
        <fullName evidence="3">Transposase</fullName>
    </recommendedName>
</protein>
<proteinExistence type="predicted"/>